<feature type="domain" description="Telomere repeat-binding factor dimerisation" evidence="4">
    <location>
        <begin position="127"/>
        <end position="254"/>
    </location>
</feature>
<dbReference type="Gene3D" id="1.10.246.220">
    <property type="match status" value="1"/>
</dbReference>
<dbReference type="AlphaFoldDB" id="A0A9N9I0Q4"/>
<organism evidence="5 6">
    <name type="scientific">Acaulospora morrowiae</name>
    <dbReference type="NCBI Taxonomy" id="94023"/>
    <lineage>
        <taxon>Eukaryota</taxon>
        <taxon>Fungi</taxon>
        <taxon>Fungi incertae sedis</taxon>
        <taxon>Mucoromycota</taxon>
        <taxon>Glomeromycotina</taxon>
        <taxon>Glomeromycetes</taxon>
        <taxon>Diversisporales</taxon>
        <taxon>Acaulosporaceae</taxon>
        <taxon>Acaulospora</taxon>
    </lineage>
</organism>
<dbReference type="EMBL" id="CAJVPV010020505">
    <property type="protein sequence ID" value="CAG8714881.1"/>
    <property type="molecule type" value="Genomic_DNA"/>
</dbReference>
<dbReference type="InterPro" id="IPR013867">
    <property type="entry name" value="Telomere_rpt-bd_fac_dimer_dom"/>
</dbReference>
<accession>A0A9N9I0Q4</accession>
<dbReference type="PANTHER" id="PTHR47807:SF1">
    <property type="entry name" value="PROTEIN TBF1"/>
    <property type="match status" value="1"/>
</dbReference>
<feature type="non-terminal residue" evidence="5">
    <location>
        <position position="514"/>
    </location>
</feature>
<gene>
    <name evidence="5" type="ORF">AMORRO_LOCUS12936</name>
</gene>
<name>A0A9N9I0Q4_9GLOM</name>
<dbReference type="CDD" id="cd11660">
    <property type="entry name" value="SANT_TRF"/>
    <property type="match status" value="1"/>
</dbReference>
<keyword evidence="6" id="KW-1185">Reference proteome</keyword>
<evidence type="ECO:0000256" key="1">
    <source>
        <dbReference type="ARBA" id="ARBA00023125"/>
    </source>
</evidence>
<feature type="region of interest" description="Disordered" evidence="3">
    <location>
        <begin position="396"/>
        <end position="454"/>
    </location>
</feature>
<dbReference type="GO" id="GO:0010833">
    <property type="term" value="P:telomere maintenance via telomere lengthening"/>
    <property type="evidence" value="ECO:0007669"/>
    <property type="project" value="TreeGrafter"/>
</dbReference>
<evidence type="ECO:0000256" key="3">
    <source>
        <dbReference type="SAM" id="MobiDB-lite"/>
    </source>
</evidence>
<dbReference type="Proteomes" id="UP000789342">
    <property type="component" value="Unassembled WGS sequence"/>
</dbReference>
<dbReference type="InterPro" id="IPR052833">
    <property type="entry name" value="Telomeric_DNA-bd_trans-reg"/>
</dbReference>
<dbReference type="GO" id="GO:0003691">
    <property type="term" value="F:double-stranded telomeric DNA binding"/>
    <property type="evidence" value="ECO:0007669"/>
    <property type="project" value="TreeGrafter"/>
</dbReference>
<protein>
    <submittedName>
        <fullName evidence="5">7044_t:CDS:1</fullName>
    </submittedName>
</protein>
<dbReference type="PANTHER" id="PTHR47807">
    <property type="entry name" value="PROTEIN TBF1"/>
    <property type="match status" value="1"/>
</dbReference>
<dbReference type="Pfam" id="PF08558">
    <property type="entry name" value="TRF"/>
    <property type="match status" value="1"/>
</dbReference>
<feature type="region of interest" description="Disordered" evidence="3">
    <location>
        <begin position="275"/>
        <end position="300"/>
    </location>
</feature>
<keyword evidence="1" id="KW-0238">DNA-binding</keyword>
<comment type="caution">
    <text evidence="5">The sequence shown here is derived from an EMBL/GenBank/DDBJ whole genome shotgun (WGS) entry which is preliminary data.</text>
</comment>
<keyword evidence="2" id="KW-0539">Nucleus</keyword>
<evidence type="ECO:0000256" key="2">
    <source>
        <dbReference type="ARBA" id="ARBA00023242"/>
    </source>
</evidence>
<dbReference type="GO" id="GO:0042803">
    <property type="term" value="F:protein homodimerization activity"/>
    <property type="evidence" value="ECO:0007669"/>
    <property type="project" value="InterPro"/>
</dbReference>
<feature type="compositionally biased region" description="Polar residues" evidence="3">
    <location>
        <begin position="275"/>
        <end position="295"/>
    </location>
</feature>
<sequence>MNSSFFVSTPRKSKTFRPSTIPQNFYTATLKHMVCLDTVAYDALRSQLQYFQHYITRDDISSRFLEESEKMAEISWRQFEVLVVVRTCKEDLLYQLAFSVASPGVKNNLLTEDPYIDITKFSPFTRAPVNDIVKRCNLAIFSHFMFDPHNPELENLEAADNAFYYFIIPTEICQNDSSLFWRLSLDLKTQLYIQAIKNSTREYALDQLFPRIAEQPPEFIEEYVQRREQLKNNDTRLSEIFPWTKFIKEMYHLIVSISESIPPPLVSENTKSILTTTPDRSMSENQQSTMNSEPNLTPPVGRFNVGRTVHIPRNAKYFGAWNKYENASERDLTAAMDHLGLRPMSDQENNSNDQVNRDPMVSDPMDISTSVPVVSSSSIIIDEEPEEIDVISIPRKNITPGRTSTTPKENFMTPTVLITEPPPQEDSTSDESENTPTRDKRPAKKPRKKSEWKESELNALIAGMKEFNTSWSQIKHKYKGALSRRDPMHLKDKARTECERRIKMKIPLGVFEIV</sequence>
<evidence type="ECO:0000259" key="4">
    <source>
        <dbReference type="Pfam" id="PF08558"/>
    </source>
</evidence>
<dbReference type="OrthoDB" id="3366990at2759"/>
<evidence type="ECO:0000313" key="5">
    <source>
        <dbReference type="EMBL" id="CAG8714881.1"/>
    </source>
</evidence>
<proteinExistence type="predicted"/>
<evidence type="ECO:0000313" key="6">
    <source>
        <dbReference type="Proteomes" id="UP000789342"/>
    </source>
</evidence>
<reference evidence="5" key="1">
    <citation type="submission" date="2021-06" db="EMBL/GenBank/DDBJ databases">
        <authorList>
            <person name="Kallberg Y."/>
            <person name="Tangrot J."/>
            <person name="Rosling A."/>
        </authorList>
    </citation>
    <scope>NUCLEOTIDE SEQUENCE</scope>
    <source>
        <strain evidence="5">CL551</strain>
    </source>
</reference>